<reference evidence="2 3" key="1">
    <citation type="submission" date="2018-03" db="EMBL/GenBank/DDBJ databases">
        <title>Draft genome sequence of Rohu Carp (Labeo rohita).</title>
        <authorList>
            <person name="Das P."/>
            <person name="Kushwaha B."/>
            <person name="Joshi C.G."/>
            <person name="Kumar D."/>
            <person name="Nagpure N.S."/>
            <person name="Sahoo L."/>
            <person name="Das S.P."/>
            <person name="Bit A."/>
            <person name="Patnaik S."/>
            <person name="Meher P.K."/>
            <person name="Jayasankar P."/>
            <person name="Koringa P.G."/>
            <person name="Patel N.V."/>
            <person name="Hinsu A.T."/>
            <person name="Kumar R."/>
            <person name="Pandey M."/>
            <person name="Agarwal S."/>
            <person name="Srivastava S."/>
            <person name="Singh M."/>
            <person name="Iquebal M.A."/>
            <person name="Jaiswal S."/>
            <person name="Angadi U.B."/>
            <person name="Kumar N."/>
            <person name="Raza M."/>
            <person name="Shah T.M."/>
            <person name="Rai A."/>
            <person name="Jena J.K."/>
        </authorList>
    </citation>
    <scope>NUCLEOTIDE SEQUENCE [LARGE SCALE GENOMIC DNA]</scope>
    <source>
        <strain evidence="2">DASCIFA01</strain>
        <tissue evidence="2">Testis</tissue>
    </source>
</reference>
<feature type="transmembrane region" description="Helical" evidence="1">
    <location>
        <begin position="20"/>
        <end position="37"/>
    </location>
</feature>
<name>A0A498N4C7_LABRO</name>
<dbReference type="Proteomes" id="UP000290572">
    <property type="component" value="Unassembled WGS sequence"/>
</dbReference>
<gene>
    <name evidence="2" type="ORF">ROHU_036396</name>
</gene>
<protein>
    <submittedName>
        <fullName evidence="2">Uncharacterized protein</fullName>
    </submittedName>
</protein>
<keyword evidence="1" id="KW-0472">Membrane</keyword>
<sequence length="167" mass="18030">MYECNILVRTRSKSIVTSRASVTLLASLPAVVAVLYGEHSKADQTRFKARRRGGRPDSAGKVSTKRLFCSCGPIPGPCQGTLAAWCFPGAEHRSLPSLALPQQLPALGLTHTHIHILRGSSSAFLPTHSVSNPANLKTLFPESDTTKPPFGEGFFSFAIFSFFPSFP</sequence>
<accession>A0A498N4C7</accession>
<evidence type="ECO:0000256" key="1">
    <source>
        <dbReference type="SAM" id="Phobius"/>
    </source>
</evidence>
<dbReference type="AlphaFoldDB" id="A0A498N4C7"/>
<keyword evidence="1" id="KW-0812">Transmembrane</keyword>
<keyword evidence="3" id="KW-1185">Reference proteome</keyword>
<keyword evidence="1" id="KW-1133">Transmembrane helix</keyword>
<comment type="caution">
    <text evidence="2">The sequence shown here is derived from an EMBL/GenBank/DDBJ whole genome shotgun (WGS) entry which is preliminary data.</text>
</comment>
<organism evidence="2 3">
    <name type="scientific">Labeo rohita</name>
    <name type="common">Indian major carp</name>
    <name type="synonym">Cyprinus rohita</name>
    <dbReference type="NCBI Taxonomy" id="84645"/>
    <lineage>
        <taxon>Eukaryota</taxon>
        <taxon>Metazoa</taxon>
        <taxon>Chordata</taxon>
        <taxon>Craniata</taxon>
        <taxon>Vertebrata</taxon>
        <taxon>Euteleostomi</taxon>
        <taxon>Actinopterygii</taxon>
        <taxon>Neopterygii</taxon>
        <taxon>Teleostei</taxon>
        <taxon>Ostariophysi</taxon>
        <taxon>Cypriniformes</taxon>
        <taxon>Cyprinidae</taxon>
        <taxon>Labeoninae</taxon>
        <taxon>Labeonini</taxon>
        <taxon>Labeo</taxon>
    </lineage>
</organism>
<proteinExistence type="predicted"/>
<dbReference type="EMBL" id="QBIY01011987">
    <property type="protein sequence ID" value="RXN27641.1"/>
    <property type="molecule type" value="Genomic_DNA"/>
</dbReference>
<evidence type="ECO:0000313" key="2">
    <source>
        <dbReference type="EMBL" id="RXN27641.1"/>
    </source>
</evidence>
<evidence type="ECO:0000313" key="3">
    <source>
        <dbReference type="Proteomes" id="UP000290572"/>
    </source>
</evidence>